<comment type="caution">
    <text evidence="5">The sequence shown here is derived from an EMBL/GenBank/DDBJ whole genome shotgun (WGS) entry which is preliminary data.</text>
</comment>
<organism evidence="5 6">
    <name type="scientific">Astrephomene gubernaculifera</name>
    <dbReference type="NCBI Taxonomy" id="47775"/>
    <lineage>
        <taxon>Eukaryota</taxon>
        <taxon>Viridiplantae</taxon>
        <taxon>Chlorophyta</taxon>
        <taxon>core chlorophytes</taxon>
        <taxon>Chlorophyceae</taxon>
        <taxon>CS clade</taxon>
        <taxon>Chlamydomonadales</taxon>
        <taxon>Astrephomenaceae</taxon>
        <taxon>Astrephomene</taxon>
    </lineage>
</organism>
<dbReference type="AlphaFoldDB" id="A0AAD3DJA6"/>
<feature type="signal peptide" evidence="3">
    <location>
        <begin position="1"/>
        <end position="32"/>
    </location>
</feature>
<proteinExistence type="inferred from homology"/>
<evidence type="ECO:0000256" key="3">
    <source>
        <dbReference type="SAM" id="SignalP"/>
    </source>
</evidence>
<feature type="chain" id="PRO_5042037832" description="Glycosyl transferase CAP10 domain-containing protein" evidence="3">
    <location>
        <begin position="33"/>
        <end position="449"/>
    </location>
</feature>
<dbReference type="EMBL" id="BMAR01000004">
    <property type="protein sequence ID" value="GFR42900.1"/>
    <property type="molecule type" value="Genomic_DNA"/>
</dbReference>
<comment type="similarity">
    <text evidence="1">Belongs to the glycosyltransferase 90 family.</text>
</comment>
<accession>A0AAD3DJA6</accession>
<evidence type="ECO:0000259" key="4">
    <source>
        <dbReference type="SMART" id="SM00672"/>
    </source>
</evidence>
<feature type="domain" description="Glycosyl transferase CAP10" evidence="4">
    <location>
        <begin position="169"/>
        <end position="408"/>
    </location>
</feature>
<gene>
    <name evidence="5" type="ORF">Agub_g3894</name>
</gene>
<dbReference type="InterPro" id="IPR006598">
    <property type="entry name" value="CAP10"/>
</dbReference>
<keyword evidence="6" id="KW-1185">Reference proteome</keyword>
<evidence type="ECO:0000256" key="1">
    <source>
        <dbReference type="ARBA" id="ARBA00010118"/>
    </source>
</evidence>
<dbReference type="InterPro" id="IPR051091">
    <property type="entry name" value="O-Glucosyltr/Glycosyltrsf_90"/>
</dbReference>
<reference evidence="5 6" key="1">
    <citation type="journal article" date="2021" name="Sci. Rep.">
        <title>Genome sequencing of the multicellular alga Astrephomene provides insights into convergent evolution of germ-soma differentiation.</title>
        <authorList>
            <person name="Yamashita S."/>
            <person name="Yamamoto K."/>
            <person name="Matsuzaki R."/>
            <person name="Suzuki S."/>
            <person name="Yamaguchi H."/>
            <person name="Hirooka S."/>
            <person name="Minakuchi Y."/>
            <person name="Miyagishima S."/>
            <person name="Kawachi M."/>
            <person name="Toyoda A."/>
            <person name="Nozaki H."/>
        </authorList>
    </citation>
    <scope>NUCLEOTIDE SEQUENCE [LARGE SCALE GENOMIC DNA]</scope>
    <source>
        <strain evidence="5 6">NIES-4017</strain>
    </source>
</reference>
<dbReference type="Pfam" id="PF05686">
    <property type="entry name" value="Glyco_transf_90"/>
    <property type="match status" value="1"/>
</dbReference>
<dbReference type="PANTHER" id="PTHR12203">
    <property type="entry name" value="KDEL LYS-ASP-GLU-LEU CONTAINING - RELATED"/>
    <property type="match status" value="1"/>
</dbReference>
<dbReference type="PANTHER" id="PTHR12203:SF35">
    <property type="entry name" value="PROTEIN O-GLUCOSYLTRANSFERASE 1"/>
    <property type="match status" value="1"/>
</dbReference>
<evidence type="ECO:0000313" key="5">
    <source>
        <dbReference type="EMBL" id="GFR42900.1"/>
    </source>
</evidence>
<evidence type="ECO:0000256" key="2">
    <source>
        <dbReference type="ARBA" id="ARBA00022679"/>
    </source>
</evidence>
<sequence>MRRKRPSSRMALRLISLLAVLASLLLARRCRSDALSTPNSSIVPHHHACHLSLLVDENPEPQGNPGMLPCVSSDAELQDLYNETMDLDFANWKDYVPLNRTHIDKFMDRWKGYGWHQQSMILIKDNKWYFPFHYHWNHTQKTPDHYEDGITLWVTATQYYFQRFASEIQFPDAFFFLSDQDSGWCQSMFDCPIPAMSIAKRGPDKLDLLFPFMVTSDLPLYNFPFQLKHDRAFFVGRPNWGGSPKTFMVNGKPEMFFGRKHLANLSMSCPEEVYCALLGDPNLVPGARWVTEETPLREHARWRYVMNLDGVTYAGRLARLMHTDSVILKEQSEWVEYYYRALKEGTHYLSIFKNGPNDVLDVVRQWRDRPRDLQHIAFNSQAFAKRYLCPKARMLYFKRMLERYMEMFNGHDGRNAMKDFVNEVLMPIIEARKNGDMSKTYFDMKPYKP</sequence>
<protein>
    <recommendedName>
        <fullName evidence="4">Glycosyl transferase CAP10 domain-containing protein</fullName>
    </recommendedName>
</protein>
<dbReference type="GO" id="GO:0016740">
    <property type="term" value="F:transferase activity"/>
    <property type="evidence" value="ECO:0007669"/>
    <property type="project" value="UniProtKB-KW"/>
</dbReference>
<name>A0AAD3DJA6_9CHLO</name>
<dbReference type="Proteomes" id="UP001054857">
    <property type="component" value="Unassembled WGS sequence"/>
</dbReference>
<dbReference type="SMART" id="SM00672">
    <property type="entry name" value="CAP10"/>
    <property type="match status" value="1"/>
</dbReference>
<keyword evidence="3" id="KW-0732">Signal</keyword>
<keyword evidence="2" id="KW-0808">Transferase</keyword>
<evidence type="ECO:0000313" key="6">
    <source>
        <dbReference type="Proteomes" id="UP001054857"/>
    </source>
</evidence>